<organism evidence="1 2">
    <name type="scientific">Chryseobacterium fistulae</name>
    <dbReference type="NCBI Taxonomy" id="2675058"/>
    <lineage>
        <taxon>Bacteria</taxon>
        <taxon>Pseudomonadati</taxon>
        <taxon>Bacteroidota</taxon>
        <taxon>Flavobacteriia</taxon>
        <taxon>Flavobacteriales</taxon>
        <taxon>Weeksellaceae</taxon>
        <taxon>Chryseobacterium group</taxon>
        <taxon>Chryseobacterium</taxon>
    </lineage>
</organism>
<dbReference type="AlphaFoldDB" id="A0A6N4XS30"/>
<proteinExistence type="predicted"/>
<gene>
    <name evidence="1" type="ORF">CHRY9393_01267</name>
</gene>
<evidence type="ECO:0000313" key="2">
    <source>
        <dbReference type="Proteomes" id="UP000445309"/>
    </source>
</evidence>
<evidence type="ECO:0000313" key="1">
    <source>
        <dbReference type="EMBL" id="CAA7386966.1"/>
    </source>
</evidence>
<sequence>MNKWSGSYIVYFNEKDIIDIDIEGFNTRILKMVEGLTINRFEGMFNYEVKDKTYSGVSIIFYWETVIVRIPILSNEFDYKLADLLLRYLVFYGNGYIENKSLDLNNQLNPPYDKILEGDNYCIIEKPALKAGNLILKAEENGEERN</sequence>
<name>A0A6N4XS30_9FLAO</name>
<keyword evidence="2" id="KW-1185">Reference proteome</keyword>
<protein>
    <submittedName>
        <fullName evidence="1">Uncharacterized protein</fullName>
    </submittedName>
</protein>
<accession>A0A6N4XS30</accession>
<dbReference type="Proteomes" id="UP000445309">
    <property type="component" value="Unassembled WGS sequence"/>
</dbReference>
<dbReference type="RefSeq" id="WP_162072555.1">
    <property type="nucleotide sequence ID" value="NZ_CACVBY010000021.1"/>
</dbReference>
<reference evidence="1 2" key="1">
    <citation type="submission" date="2020-01" db="EMBL/GenBank/DDBJ databases">
        <authorList>
            <person name="Rodrigo-Torres L."/>
            <person name="Arahal R. D."/>
            <person name="Lucena T."/>
        </authorList>
    </citation>
    <scope>NUCLEOTIDE SEQUENCE [LARGE SCALE GENOMIC DNA]</scope>
    <source>
        <strain evidence="1 2">CECT 9393</strain>
    </source>
</reference>
<dbReference type="EMBL" id="CACVBY010000021">
    <property type="protein sequence ID" value="CAA7386966.1"/>
    <property type="molecule type" value="Genomic_DNA"/>
</dbReference>